<dbReference type="Proteomes" id="UP001150941">
    <property type="component" value="Unassembled WGS sequence"/>
</dbReference>
<dbReference type="Pfam" id="PF11905">
    <property type="entry name" value="DUF3425"/>
    <property type="match status" value="1"/>
</dbReference>
<dbReference type="GeneID" id="83201077"/>
<reference evidence="3" key="2">
    <citation type="journal article" date="2023" name="IMA Fungus">
        <title>Comparative genomic study of the Penicillium genus elucidates a diverse pangenome and 15 lateral gene transfer events.</title>
        <authorList>
            <person name="Petersen C."/>
            <person name="Sorensen T."/>
            <person name="Nielsen M.R."/>
            <person name="Sondergaard T.E."/>
            <person name="Sorensen J.L."/>
            <person name="Fitzpatrick D.A."/>
            <person name="Frisvad J.C."/>
            <person name="Nielsen K.L."/>
        </authorList>
    </citation>
    <scope>NUCLEOTIDE SEQUENCE</scope>
    <source>
        <strain evidence="3">IBT 19713</strain>
    </source>
</reference>
<feature type="region of interest" description="Disordered" evidence="1">
    <location>
        <begin position="114"/>
        <end position="149"/>
    </location>
</feature>
<evidence type="ECO:0000313" key="4">
    <source>
        <dbReference type="Proteomes" id="UP001150941"/>
    </source>
</evidence>
<dbReference type="EMBL" id="JAPQKS010000003">
    <property type="protein sequence ID" value="KAJ5239858.1"/>
    <property type="molecule type" value="Genomic_DNA"/>
</dbReference>
<dbReference type="SMART" id="SM00338">
    <property type="entry name" value="BRLZ"/>
    <property type="match status" value="1"/>
</dbReference>
<dbReference type="SUPFAM" id="SSF57959">
    <property type="entry name" value="Leucine zipper domain"/>
    <property type="match status" value="1"/>
</dbReference>
<sequence>MPDSERKRKLSARSIMSVADDQQREKKRLQNRISQQCFREKQATYIRHLEQFVDSIEKADGFSTTNAAENLRLIRENHALRESLNQMRKKLLSFSAQAASMAMIHDDIINRETVNQESNSSSSGVECPRLKPADSEATENGDSVDEVPAPLSLDTRSHVAFAELTTGADTKKTDPPPVDQTTPVAITIAQHTTEYHAKNFCHDKPSDNSHDNHAVDTDISTFFAGDCVKFSPSRGLIICKPPNASTKSPLLLLEAMIQKAIQQFNVFSLHDAVLIRPFVSDLSEAEVQQINNQTLSQIVHLAADALIQGSRMGGYSHVICPTPVLEKVLLWRCNPTSENRNRIELPFRPTVLQQRFPDHHPAIDLLYWGELRDQLILCQEEIEISTVVYRWQLSSVIEFPEQGASLSVLELFIYLANPTQFTLKSGVNEDGISIPLADVTVRDVTDELEKLITTYRLDQFGERKLPPWIGEDYPFIDMTNISIGQFFSFSDKT</sequence>
<reference evidence="3" key="1">
    <citation type="submission" date="2022-11" db="EMBL/GenBank/DDBJ databases">
        <authorList>
            <person name="Petersen C."/>
        </authorList>
    </citation>
    <scope>NUCLEOTIDE SEQUENCE</scope>
    <source>
        <strain evidence="3">IBT 19713</strain>
    </source>
</reference>
<evidence type="ECO:0000259" key="2">
    <source>
        <dbReference type="SMART" id="SM00338"/>
    </source>
</evidence>
<dbReference type="InterPro" id="IPR021833">
    <property type="entry name" value="DUF3425"/>
</dbReference>
<dbReference type="CDD" id="cd14688">
    <property type="entry name" value="bZIP_YAP"/>
    <property type="match status" value="1"/>
</dbReference>
<feature type="compositionally biased region" description="Polar residues" evidence="1">
    <location>
        <begin position="114"/>
        <end position="124"/>
    </location>
</feature>
<feature type="domain" description="BZIP" evidence="2">
    <location>
        <begin position="19"/>
        <end position="93"/>
    </location>
</feature>
<protein>
    <recommendedName>
        <fullName evidence="2">BZIP domain-containing protein</fullName>
    </recommendedName>
</protein>
<dbReference type="GO" id="GO:0003700">
    <property type="term" value="F:DNA-binding transcription factor activity"/>
    <property type="evidence" value="ECO:0007669"/>
    <property type="project" value="InterPro"/>
</dbReference>
<feature type="compositionally biased region" description="Acidic residues" evidence="1">
    <location>
        <begin position="136"/>
        <end position="145"/>
    </location>
</feature>
<dbReference type="InterPro" id="IPR004827">
    <property type="entry name" value="bZIP"/>
</dbReference>
<feature type="region of interest" description="Disordered" evidence="1">
    <location>
        <begin position="1"/>
        <end position="27"/>
    </location>
</feature>
<dbReference type="RefSeq" id="XP_058332777.1">
    <property type="nucleotide sequence ID" value="XM_058473774.1"/>
</dbReference>
<accession>A0A9W9TT88</accession>
<evidence type="ECO:0000313" key="3">
    <source>
        <dbReference type="EMBL" id="KAJ5239858.1"/>
    </source>
</evidence>
<dbReference type="Gene3D" id="1.20.5.170">
    <property type="match status" value="1"/>
</dbReference>
<dbReference type="PANTHER" id="PTHR37012:SF2">
    <property type="entry name" value="BZIP DOMAIN-CONTAINING PROTEIN-RELATED"/>
    <property type="match status" value="1"/>
</dbReference>
<dbReference type="PANTHER" id="PTHR37012">
    <property type="entry name" value="B-ZIP TRANSCRIPTION FACTOR (EUROFUNG)-RELATED"/>
    <property type="match status" value="1"/>
</dbReference>
<dbReference type="InterPro" id="IPR046347">
    <property type="entry name" value="bZIP_sf"/>
</dbReference>
<keyword evidence="4" id="KW-1185">Reference proteome</keyword>
<name>A0A9W9TT88_9EURO</name>
<proteinExistence type="predicted"/>
<comment type="caution">
    <text evidence="3">The sequence shown here is derived from an EMBL/GenBank/DDBJ whole genome shotgun (WGS) entry which is preliminary data.</text>
</comment>
<dbReference type="OrthoDB" id="10261951at2759"/>
<organism evidence="3 4">
    <name type="scientific">Penicillium chermesinum</name>
    <dbReference type="NCBI Taxonomy" id="63820"/>
    <lineage>
        <taxon>Eukaryota</taxon>
        <taxon>Fungi</taxon>
        <taxon>Dikarya</taxon>
        <taxon>Ascomycota</taxon>
        <taxon>Pezizomycotina</taxon>
        <taxon>Eurotiomycetes</taxon>
        <taxon>Eurotiomycetidae</taxon>
        <taxon>Eurotiales</taxon>
        <taxon>Aspergillaceae</taxon>
        <taxon>Penicillium</taxon>
    </lineage>
</organism>
<evidence type="ECO:0000256" key="1">
    <source>
        <dbReference type="SAM" id="MobiDB-lite"/>
    </source>
</evidence>
<dbReference type="AlphaFoldDB" id="A0A9W9TT88"/>
<gene>
    <name evidence="3" type="ORF">N7468_004477</name>
</gene>